<keyword evidence="3" id="KW-1185">Reference proteome</keyword>
<sequence length="552" mass="62689">MSESNCQTTDTMNGDMVTICDHSELIGLFLKHDQSLETYVDVVQPLQSIEPDIGSSGSGSKRDKLSMENFAFFSNYGNCDRISRRRRCYELNRKLFAINEPYLMKTERDALVKMVESEKTETVPSKTTINANRKRTKAVQKKLNYLEQNLSNDTERSLAAKLIDQCLKQITTSALSVTSTTNSTTSPIKRKSPRKNSTSSSFDSESVDSEIGAKLDVKFKDNKKQLLRHLNPVETESNREAQEFVRGLFRNRFESLGYQTKLLCNPFSKVLKVKIGLSTYLIPPYCSFIGIDIIQGIQRLIAEIRSNRSLITNTKRQQSKPFLVVMDPAWENGSVKRKRSYETVSKDYLLRMCRELRILLDIVSSTNSVPYNSPLILTAIWTTKLHKSFVVDEMLPSLGLRARYDLKWHKITNGGCPVKIHGGLEYLIIAERLGDNVTSDASSLRHGLLVSVPSAIHSHKPSVLPIFSQLFGYKNNVHCLTKDSSLTDDKEHEDRHQQRSLIDYSLVNGEIINPLIGVELFARYLQTGFHSIGYECIKLQNEELFTYSDVII</sequence>
<accession>A0A9Q0RSW2</accession>
<dbReference type="GO" id="GO:0005634">
    <property type="term" value="C:nucleus"/>
    <property type="evidence" value="ECO:0007669"/>
    <property type="project" value="TreeGrafter"/>
</dbReference>
<feature type="region of interest" description="Disordered" evidence="1">
    <location>
        <begin position="178"/>
        <end position="205"/>
    </location>
</feature>
<dbReference type="OMA" id="NEPYLMK"/>
<dbReference type="EMBL" id="JAPWDV010000001">
    <property type="protein sequence ID" value="KAJ6225249.1"/>
    <property type="molecule type" value="Genomic_DNA"/>
</dbReference>
<dbReference type="InterPro" id="IPR007757">
    <property type="entry name" value="MT-A70-like"/>
</dbReference>
<protein>
    <submittedName>
        <fullName evidence="2">Uncharacterized protein</fullName>
    </submittedName>
</protein>
<proteinExistence type="predicted"/>
<name>A0A9Q0RSW2_BLOTA</name>
<dbReference type="PANTHER" id="PTHR12829">
    <property type="entry name" value="N6-ADENOSINE-METHYLTRANSFERASE"/>
    <property type="match status" value="1"/>
</dbReference>
<dbReference type="GO" id="GO:0008168">
    <property type="term" value="F:methyltransferase activity"/>
    <property type="evidence" value="ECO:0007669"/>
    <property type="project" value="TreeGrafter"/>
</dbReference>
<dbReference type="Pfam" id="PF05063">
    <property type="entry name" value="MT-A70"/>
    <property type="match status" value="1"/>
</dbReference>
<evidence type="ECO:0000313" key="2">
    <source>
        <dbReference type="EMBL" id="KAJ6225249.1"/>
    </source>
</evidence>
<evidence type="ECO:0000256" key="1">
    <source>
        <dbReference type="SAM" id="MobiDB-lite"/>
    </source>
</evidence>
<comment type="caution">
    <text evidence="2">The sequence shown here is derived from an EMBL/GenBank/DDBJ whole genome shotgun (WGS) entry which is preliminary data.</text>
</comment>
<gene>
    <name evidence="2" type="ORF">RDWZM_003794</name>
</gene>
<evidence type="ECO:0000313" key="3">
    <source>
        <dbReference type="Proteomes" id="UP001142055"/>
    </source>
</evidence>
<organism evidence="2 3">
    <name type="scientific">Blomia tropicalis</name>
    <name type="common">Mite</name>
    <dbReference type="NCBI Taxonomy" id="40697"/>
    <lineage>
        <taxon>Eukaryota</taxon>
        <taxon>Metazoa</taxon>
        <taxon>Ecdysozoa</taxon>
        <taxon>Arthropoda</taxon>
        <taxon>Chelicerata</taxon>
        <taxon>Arachnida</taxon>
        <taxon>Acari</taxon>
        <taxon>Acariformes</taxon>
        <taxon>Sarcoptiformes</taxon>
        <taxon>Astigmata</taxon>
        <taxon>Glycyphagoidea</taxon>
        <taxon>Echimyopodidae</taxon>
        <taxon>Blomia</taxon>
    </lineage>
</organism>
<dbReference type="PANTHER" id="PTHR12829:SF4">
    <property type="entry name" value="N(6)-ADENINE-SPECIFIC METHYLTRANSFERASE METTL4"/>
    <property type="match status" value="1"/>
</dbReference>
<reference evidence="2" key="1">
    <citation type="submission" date="2022-12" db="EMBL/GenBank/DDBJ databases">
        <title>Genome assemblies of Blomia tropicalis.</title>
        <authorList>
            <person name="Cui Y."/>
        </authorList>
    </citation>
    <scope>NUCLEOTIDE SEQUENCE</scope>
    <source>
        <tissue evidence="2">Adult mites</tissue>
    </source>
</reference>
<dbReference type="Proteomes" id="UP001142055">
    <property type="component" value="Chromosome 1"/>
</dbReference>
<dbReference type="AlphaFoldDB" id="A0A9Q0RSW2"/>